<evidence type="ECO:0000256" key="1">
    <source>
        <dbReference type="SAM" id="MobiDB-lite"/>
    </source>
</evidence>
<evidence type="ECO:0000313" key="2">
    <source>
        <dbReference type="EMBL" id="KMW67687.1"/>
    </source>
</evidence>
<name>A0A0J9ENS7_AJEDA</name>
<sequence>MLLIDLGLFGPDASIFSKRTKISQITKHLTAPISILSRNLPPPPPNLSILFHMQDYRRSSMAGSHPASTERHRQSPARQDDAPSSIMTSDSLHEAQTLEDYSRIMHRHTQRQIERLPSVVGQDGSDRNGDTGRSPRVSQHNKEQSNLSS</sequence>
<dbReference type="AlphaFoldDB" id="A0A0J9ENS7"/>
<feature type="compositionally biased region" description="Basic and acidic residues" evidence="1">
    <location>
        <begin position="68"/>
        <end position="81"/>
    </location>
</feature>
<dbReference type="EMBL" id="GG749430">
    <property type="protein sequence ID" value="KMW67687.1"/>
    <property type="molecule type" value="Genomic_DNA"/>
</dbReference>
<gene>
    <name evidence="2" type="ORF">BDDG_12253</name>
</gene>
<protein>
    <submittedName>
        <fullName evidence="2">Uncharacterized protein</fullName>
    </submittedName>
</protein>
<accession>A0A0J9ENS7</accession>
<dbReference type="Proteomes" id="UP000007802">
    <property type="component" value="Unassembled WGS sequence"/>
</dbReference>
<reference evidence="2" key="1">
    <citation type="submission" date="2010-03" db="EMBL/GenBank/DDBJ databases">
        <title>Annotation of Blastomyces dermatitidis strain ATCC 18188.</title>
        <authorList>
            <consortium name="The Broad Institute Genome Sequencing Platform"/>
            <consortium name="Broad Institute Genome Sequencing Center for Infectious Disease."/>
            <person name="Cuomo C."/>
            <person name="Klein B."/>
            <person name="Sullivan T."/>
            <person name="Heitman J."/>
            <person name="Young S."/>
            <person name="Zeng Q."/>
            <person name="Gargeya S."/>
            <person name="Alvarado L."/>
            <person name="Berlin A.M."/>
            <person name="Chapman S.B."/>
            <person name="Chen Z."/>
            <person name="Freedman E."/>
            <person name="Gellesch M."/>
            <person name="Goldberg J."/>
            <person name="Griggs A."/>
            <person name="Gujja S."/>
            <person name="Heilman E."/>
            <person name="Heiman D."/>
            <person name="Howarth C."/>
            <person name="Mehta T."/>
            <person name="Neiman D."/>
            <person name="Pearson M."/>
            <person name="Roberts A."/>
            <person name="Saif S."/>
            <person name="Shea T."/>
            <person name="Shenoy N."/>
            <person name="Sisk P."/>
            <person name="Stolte C."/>
            <person name="Sykes S."/>
            <person name="White J."/>
            <person name="Yandava C."/>
            <person name="Haas B."/>
            <person name="Nusbaum C."/>
            <person name="Birren B."/>
        </authorList>
    </citation>
    <scope>NUCLEOTIDE SEQUENCE</scope>
    <source>
        <strain evidence="2">ATCC 18188</strain>
    </source>
</reference>
<organism evidence="2">
    <name type="scientific">Ajellomyces dermatitidis (strain ATCC 18188 / CBS 674.68)</name>
    <name type="common">Blastomyces dermatitidis</name>
    <dbReference type="NCBI Taxonomy" id="653446"/>
    <lineage>
        <taxon>Eukaryota</taxon>
        <taxon>Fungi</taxon>
        <taxon>Dikarya</taxon>
        <taxon>Ascomycota</taxon>
        <taxon>Pezizomycotina</taxon>
        <taxon>Eurotiomycetes</taxon>
        <taxon>Eurotiomycetidae</taxon>
        <taxon>Onygenales</taxon>
        <taxon>Ajellomycetaceae</taxon>
        <taxon>Blastomyces</taxon>
    </lineage>
</organism>
<proteinExistence type="predicted"/>
<feature type="region of interest" description="Disordered" evidence="1">
    <location>
        <begin position="58"/>
        <end position="149"/>
    </location>
</feature>
<dbReference type="OrthoDB" id="4184790at2759"/>